<name>A0A7J8B2B0_PIPKU</name>
<dbReference type="AlphaFoldDB" id="A0A7J8B2B0"/>
<accession>A0A7J8B2B0</accession>
<dbReference type="Proteomes" id="UP000558488">
    <property type="component" value="Unassembled WGS sequence"/>
</dbReference>
<proteinExistence type="predicted"/>
<protein>
    <recommendedName>
        <fullName evidence="4">Secreted protein</fullName>
    </recommendedName>
</protein>
<feature type="chain" id="PRO_5029678428" description="Secreted protein" evidence="1">
    <location>
        <begin position="19"/>
        <end position="128"/>
    </location>
</feature>
<keyword evidence="1" id="KW-0732">Signal</keyword>
<feature type="signal peptide" evidence="1">
    <location>
        <begin position="1"/>
        <end position="18"/>
    </location>
</feature>
<evidence type="ECO:0000313" key="3">
    <source>
        <dbReference type="Proteomes" id="UP000558488"/>
    </source>
</evidence>
<reference evidence="2 3" key="1">
    <citation type="journal article" date="2020" name="Nature">
        <title>Six reference-quality genomes reveal evolution of bat adaptations.</title>
        <authorList>
            <person name="Jebb D."/>
            <person name="Huang Z."/>
            <person name="Pippel M."/>
            <person name="Hughes G.M."/>
            <person name="Lavrichenko K."/>
            <person name="Devanna P."/>
            <person name="Winkler S."/>
            <person name="Jermiin L.S."/>
            <person name="Skirmuntt E.C."/>
            <person name="Katzourakis A."/>
            <person name="Burkitt-Gray L."/>
            <person name="Ray D.A."/>
            <person name="Sullivan K.A.M."/>
            <person name="Roscito J.G."/>
            <person name="Kirilenko B.M."/>
            <person name="Davalos L.M."/>
            <person name="Corthals A.P."/>
            <person name="Power M.L."/>
            <person name="Jones G."/>
            <person name="Ransome R.D."/>
            <person name="Dechmann D.K.N."/>
            <person name="Locatelli A.G."/>
            <person name="Puechmaille S.J."/>
            <person name="Fedrigo O."/>
            <person name="Jarvis E.D."/>
            <person name="Hiller M."/>
            <person name="Vernes S.C."/>
            <person name="Myers E.W."/>
            <person name="Teeling E.C."/>
        </authorList>
    </citation>
    <scope>NUCLEOTIDE SEQUENCE [LARGE SCALE GENOMIC DNA]</scope>
    <source>
        <strain evidence="2">MPipKuh1</strain>
        <tissue evidence="2">Flight muscle</tissue>
    </source>
</reference>
<keyword evidence="3" id="KW-1185">Reference proteome</keyword>
<evidence type="ECO:0000256" key="1">
    <source>
        <dbReference type="SAM" id="SignalP"/>
    </source>
</evidence>
<sequence length="128" mass="14445">MLLCVHAASVCFAARRCAVCMCVREAVCCCGLRSWIRASSFLLRPCCEGRLNPCSLPSWSCLKFSKTFPLYRDVLPGENIKPCFSRSCEGFGWVWPPTTNSFPRVCMLLPHLFLLPFFSVISEQVVKL</sequence>
<organism evidence="2 3">
    <name type="scientific">Pipistrellus kuhlii</name>
    <name type="common">Kuhl's pipistrelle</name>
    <dbReference type="NCBI Taxonomy" id="59472"/>
    <lineage>
        <taxon>Eukaryota</taxon>
        <taxon>Metazoa</taxon>
        <taxon>Chordata</taxon>
        <taxon>Craniata</taxon>
        <taxon>Vertebrata</taxon>
        <taxon>Euteleostomi</taxon>
        <taxon>Mammalia</taxon>
        <taxon>Eutheria</taxon>
        <taxon>Laurasiatheria</taxon>
        <taxon>Chiroptera</taxon>
        <taxon>Yangochiroptera</taxon>
        <taxon>Vespertilionidae</taxon>
        <taxon>Pipistrellus</taxon>
    </lineage>
</organism>
<gene>
    <name evidence="2" type="ORF">mPipKuh1_007709</name>
</gene>
<comment type="caution">
    <text evidence="2">The sequence shown here is derived from an EMBL/GenBank/DDBJ whole genome shotgun (WGS) entry which is preliminary data.</text>
</comment>
<evidence type="ECO:0008006" key="4">
    <source>
        <dbReference type="Google" id="ProtNLM"/>
    </source>
</evidence>
<evidence type="ECO:0000313" key="2">
    <source>
        <dbReference type="EMBL" id="KAF6392500.1"/>
    </source>
</evidence>
<dbReference type="EMBL" id="JACAGB010000001">
    <property type="protein sequence ID" value="KAF6392500.1"/>
    <property type="molecule type" value="Genomic_DNA"/>
</dbReference>